<dbReference type="InterPro" id="IPR057326">
    <property type="entry name" value="KR_dom"/>
</dbReference>
<dbReference type="GO" id="GO:0008202">
    <property type="term" value="P:steroid metabolic process"/>
    <property type="evidence" value="ECO:0007669"/>
    <property type="project" value="TreeGrafter"/>
</dbReference>
<feature type="domain" description="Ketoreductase" evidence="2">
    <location>
        <begin position="2"/>
        <end position="182"/>
    </location>
</feature>
<dbReference type="SMART" id="SM00822">
    <property type="entry name" value="PKS_KR"/>
    <property type="match status" value="1"/>
</dbReference>
<dbReference type="GO" id="GO:0016491">
    <property type="term" value="F:oxidoreductase activity"/>
    <property type="evidence" value="ECO:0007669"/>
    <property type="project" value="TreeGrafter"/>
</dbReference>
<dbReference type="OrthoDB" id="9792003at2"/>
<dbReference type="CDD" id="cd05374">
    <property type="entry name" value="17beta-HSD-like_SDR_c"/>
    <property type="match status" value="1"/>
</dbReference>
<dbReference type="RefSeq" id="WP_083117529.1">
    <property type="nucleotide sequence ID" value="NZ_JACKUO010000022.1"/>
</dbReference>
<evidence type="ECO:0000256" key="1">
    <source>
        <dbReference type="RuleBase" id="RU000363"/>
    </source>
</evidence>
<dbReference type="AlphaFoldDB" id="A0A1X0J1R3"/>
<keyword evidence="4" id="KW-1185">Reference proteome</keyword>
<dbReference type="PANTHER" id="PTHR43313">
    <property type="entry name" value="SHORT-CHAIN DEHYDROGENASE/REDUCTASE FAMILY 9C"/>
    <property type="match status" value="1"/>
</dbReference>
<protein>
    <submittedName>
        <fullName evidence="3">Retinol dehydrogenase</fullName>
    </submittedName>
</protein>
<dbReference type="Proteomes" id="UP000192534">
    <property type="component" value="Unassembled WGS sequence"/>
</dbReference>
<dbReference type="PRINTS" id="PR00080">
    <property type="entry name" value="SDRFAMILY"/>
</dbReference>
<reference evidence="3 4" key="1">
    <citation type="submission" date="2016-12" db="EMBL/GenBank/DDBJ databases">
        <title>The new phylogeny of genus Mycobacterium.</title>
        <authorList>
            <person name="Tortoli E."/>
            <person name="Trovato A."/>
            <person name="Cirillo D.M."/>
        </authorList>
    </citation>
    <scope>NUCLEOTIDE SEQUENCE [LARGE SCALE GENOMIC DNA]</scope>
    <source>
        <strain evidence="3 4">DSM 44223</strain>
    </source>
</reference>
<dbReference type="PRINTS" id="PR00081">
    <property type="entry name" value="GDHRDH"/>
</dbReference>
<sequence>MPTVLVTGAARGIGKSIVNYLAAAGWDVIAGVRSAADAEILSKLPRVSAVILDVTDDAQVAALADALPARLDAVVNNAGIAVSGPLEGLTTAEIRRQLDVNVVGQLAVTRAVLPLLRESHGRIVFISSVNGQLSAPMMGAYSASKFALEAAADALRIELRPWGIAVSVVQPAQTDTDLWRDADRSVVEMAAALSPQHRALYSKHVAGMRKSIPTSQRLAVDPEKVAKVVLQALTAAKPRARYPVGLPAALQMTLMTKLPTRARDAVLRRVLGQP</sequence>
<dbReference type="Pfam" id="PF00106">
    <property type="entry name" value="adh_short"/>
    <property type="match status" value="1"/>
</dbReference>
<organism evidence="3 4">
    <name type="scientific">Mycolicibacterium rhodesiae</name>
    <name type="common">Mycobacterium rhodesiae</name>
    <dbReference type="NCBI Taxonomy" id="36814"/>
    <lineage>
        <taxon>Bacteria</taxon>
        <taxon>Bacillati</taxon>
        <taxon>Actinomycetota</taxon>
        <taxon>Actinomycetes</taxon>
        <taxon>Mycobacteriales</taxon>
        <taxon>Mycobacteriaceae</taxon>
        <taxon>Mycolicibacterium</taxon>
    </lineage>
</organism>
<name>A0A1X0J1R3_MYCRH</name>
<proteinExistence type="inferred from homology"/>
<gene>
    <name evidence="3" type="ORF">BST42_05330</name>
</gene>
<dbReference type="PANTHER" id="PTHR43313:SF1">
    <property type="entry name" value="3BETA-HYDROXYSTEROID DEHYDROGENASE DHS-16"/>
    <property type="match status" value="1"/>
</dbReference>
<comment type="caution">
    <text evidence="3">The sequence shown here is derived from an EMBL/GenBank/DDBJ whole genome shotgun (WGS) entry which is preliminary data.</text>
</comment>
<dbReference type="SUPFAM" id="SSF51735">
    <property type="entry name" value="NAD(P)-binding Rossmann-fold domains"/>
    <property type="match status" value="1"/>
</dbReference>
<dbReference type="InterPro" id="IPR036291">
    <property type="entry name" value="NAD(P)-bd_dom_sf"/>
</dbReference>
<comment type="similarity">
    <text evidence="1">Belongs to the short-chain dehydrogenases/reductases (SDR) family.</text>
</comment>
<dbReference type="InterPro" id="IPR002347">
    <property type="entry name" value="SDR_fam"/>
</dbReference>
<dbReference type="EMBL" id="MVIH01000002">
    <property type="protein sequence ID" value="ORB55830.1"/>
    <property type="molecule type" value="Genomic_DNA"/>
</dbReference>
<dbReference type="Gene3D" id="3.40.50.720">
    <property type="entry name" value="NAD(P)-binding Rossmann-like Domain"/>
    <property type="match status" value="1"/>
</dbReference>
<evidence type="ECO:0000259" key="2">
    <source>
        <dbReference type="SMART" id="SM00822"/>
    </source>
</evidence>
<evidence type="ECO:0000313" key="3">
    <source>
        <dbReference type="EMBL" id="ORB55830.1"/>
    </source>
</evidence>
<evidence type="ECO:0000313" key="4">
    <source>
        <dbReference type="Proteomes" id="UP000192534"/>
    </source>
</evidence>
<accession>A0A1X0J1R3</accession>